<feature type="non-terminal residue" evidence="2">
    <location>
        <position position="156"/>
    </location>
</feature>
<protein>
    <recommendedName>
        <fullName evidence="1">UBC core domain-containing protein</fullName>
    </recommendedName>
</protein>
<dbReference type="PANTHER" id="PTHR24067">
    <property type="entry name" value="UBIQUITIN-CONJUGATING ENZYME E2"/>
    <property type="match status" value="1"/>
</dbReference>
<organism evidence="2 3">
    <name type="scientific">Triparma retinervis</name>
    <dbReference type="NCBI Taxonomy" id="2557542"/>
    <lineage>
        <taxon>Eukaryota</taxon>
        <taxon>Sar</taxon>
        <taxon>Stramenopiles</taxon>
        <taxon>Ochrophyta</taxon>
        <taxon>Bolidophyceae</taxon>
        <taxon>Parmales</taxon>
        <taxon>Triparmaceae</taxon>
        <taxon>Triparma</taxon>
    </lineage>
</organism>
<keyword evidence="3" id="KW-1185">Reference proteome</keyword>
<accession>A0A9W6ZDQ3</accession>
<dbReference type="InterPro" id="IPR050113">
    <property type="entry name" value="Ub_conjugating_enzyme"/>
</dbReference>
<evidence type="ECO:0000259" key="1">
    <source>
        <dbReference type="PROSITE" id="PS50127"/>
    </source>
</evidence>
<dbReference type="SMART" id="SM00212">
    <property type="entry name" value="UBCc"/>
    <property type="match status" value="1"/>
</dbReference>
<dbReference type="AlphaFoldDB" id="A0A9W6ZDQ3"/>
<feature type="non-terminal residue" evidence="2">
    <location>
        <position position="1"/>
    </location>
</feature>
<reference evidence="2" key="1">
    <citation type="submission" date="2022-07" db="EMBL/GenBank/DDBJ databases">
        <title>Genome analysis of Parmales, a sister group of diatoms, reveals the evolutionary specialization of diatoms from phago-mixotrophs to photoautotrophs.</title>
        <authorList>
            <person name="Ban H."/>
            <person name="Sato S."/>
            <person name="Yoshikawa S."/>
            <person name="Kazumasa Y."/>
            <person name="Nakamura Y."/>
            <person name="Ichinomiya M."/>
            <person name="Saitoh K."/>
            <person name="Sato N."/>
            <person name="Blanc-Mathieu R."/>
            <person name="Endo H."/>
            <person name="Kuwata A."/>
            <person name="Ogata H."/>
        </authorList>
    </citation>
    <scope>NUCLEOTIDE SEQUENCE</scope>
</reference>
<dbReference type="PROSITE" id="PS50127">
    <property type="entry name" value="UBC_2"/>
    <property type="match status" value="1"/>
</dbReference>
<dbReference type="Pfam" id="PF00179">
    <property type="entry name" value="UQ_con"/>
    <property type="match status" value="1"/>
</dbReference>
<comment type="caution">
    <text evidence="2">The sequence shown here is derived from an EMBL/GenBank/DDBJ whole genome shotgun (WGS) entry which is preliminary data.</text>
</comment>
<dbReference type="Proteomes" id="UP001165082">
    <property type="component" value="Unassembled WGS sequence"/>
</dbReference>
<feature type="domain" description="UBC core" evidence="1">
    <location>
        <begin position="1"/>
        <end position="136"/>
    </location>
</feature>
<dbReference type="InterPro" id="IPR016135">
    <property type="entry name" value="UBQ-conjugating_enzyme/RWD"/>
</dbReference>
<name>A0A9W6ZDQ3_9STRA</name>
<proteinExistence type="predicted"/>
<gene>
    <name evidence="2" type="ORF">TrRE_jg306</name>
</gene>
<sequence>VLSPLSKSLRTWQFTFPGPPSTPYSRGLYTGRIHLPPSYPLHPPSVYMLTRSGRWRCREKICLSASDYHPETWDVRWNIHRLILGLRVHMASDLEGEIGSIQVSEVERRVEAERSRRWRWDDGKGNGVDHLEMLRNGVFGRDAEEFAGAEKGGGGG</sequence>
<dbReference type="Gene3D" id="3.10.110.10">
    <property type="entry name" value="Ubiquitin Conjugating Enzyme"/>
    <property type="match status" value="1"/>
</dbReference>
<evidence type="ECO:0000313" key="3">
    <source>
        <dbReference type="Proteomes" id="UP001165082"/>
    </source>
</evidence>
<dbReference type="SUPFAM" id="SSF54495">
    <property type="entry name" value="UBC-like"/>
    <property type="match status" value="1"/>
</dbReference>
<dbReference type="EMBL" id="BRXZ01000669">
    <property type="protein sequence ID" value="GMH50371.1"/>
    <property type="molecule type" value="Genomic_DNA"/>
</dbReference>
<dbReference type="OrthoDB" id="1158011at2759"/>
<dbReference type="InterPro" id="IPR000608">
    <property type="entry name" value="UBC"/>
</dbReference>
<evidence type="ECO:0000313" key="2">
    <source>
        <dbReference type="EMBL" id="GMH50371.1"/>
    </source>
</evidence>